<sequence length="121" mass="14213">MMKEIVSFNKCCSNMHTLCHCCKFKVCSLQKCSWNAKARRYFKILTILTAMLLQICVYRPKKHGIEATLLAPLIAISSVLNIRTIFTRILYQKQAFTKTTQKPQCYRFFSFIFISYKFSQC</sequence>
<reference evidence="2" key="2">
    <citation type="submission" date="2025-09" db="UniProtKB">
        <authorList>
            <consortium name="Ensembl"/>
        </authorList>
    </citation>
    <scope>IDENTIFICATION</scope>
</reference>
<protein>
    <submittedName>
        <fullName evidence="2">Uncharacterized protein</fullName>
    </submittedName>
</protein>
<dbReference type="Proteomes" id="UP000694420">
    <property type="component" value="Unplaced"/>
</dbReference>
<feature type="transmembrane region" description="Helical" evidence="1">
    <location>
        <begin position="67"/>
        <end position="86"/>
    </location>
</feature>
<proteinExistence type="predicted"/>
<dbReference type="AlphaFoldDB" id="A0A8C6Z8W3"/>
<name>A0A8C6Z8W3_NOTPE</name>
<evidence type="ECO:0000313" key="3">
    <source>
        <dbReference type="Proteomes" id="UP000694420"/>
    </source>
</evidence>
<accession>A0A8C6Z8W3</accession>
<keyword evidence="1" id="KW-1133">Transmembrane helix</keyword>
<evidence type="ECO:0000313" key="2">
    <source>
        <dbReference type="Ensembl" id="ENSNPEP00000011233.1"/>
    </source>
</evidence>
<dbReference type="Ensembl" id="ENSNPET00000011519.1">
    <property type="protein sequence ID" value="ENSNPEP00000011233.1"/>
    <property type="gene ID" value="ENSNPEG00000008424.1"/>
</dbReference>
<keyword evidence="3" id="KW-1185">Reference proteome</keyword>
<feature type="transmembrane region" description="Helical" evidence="1">
    <location>
        <begin position="41"/>
        <end position="61"/>
    </location>
</feature>
<keyword evidence="1" id="KW-0472">Membrane</keyword>
<evidence type="ECO:0000256" key="1">
    <source>
        <dbReference type="SAM" id="Phobius"/>
    </source>
</evidence>
<reference evidence="2" key="1">
    <citation type="submission" date="2025-08" db="UniProtKB">
        <authorList>
            <consortium name="Ensembl"/>
        </authorList>
    </citation>
    <scope>IDENTIFICATION</scope>
</reference>
<organism evidence="2 3">
    <name type="scientific">Nothoprocta perdicaria</name>
    <name type="common">Chilean tinamou</name>
    <name type="synonym">Crypturus perdicarius</name>
    <dbReference type="NCBI Taxonomy" id="30464"/>
    <lineage>
        <taxon>Eukaryota</taxon>
        <taxon>Metazoa</taxon>
        <taxon>Chordata</taxon>
        <taxon>Craniata</taxon>
        <taxon>Vertebrata</taxon>
        <taxon>Euteleostomi</taxon>
        <taxon>Archelosauria</taxon>
        <taxon>Archosauria</taxon>
        <taxon>Dinosauria</taxon>
        <taxon>Saurischia</taxon>
        <taxon>Theropoda</taxon>
        <taxon>Coelurosauria</taxon>
        <taxon>Aves</taxon>
        <taxon>Palaeognathae</taxon>
        <taxon>Tinamiformes</taxon>
        <taxon>Tinamidae</taxon>
        <taxon>Nothoprocta</taxon>
    </lineage>
</organism>
<keyword evidence="1" id="KW-0812">Transmembrane</keyword>